<reference evidence="7 8" key="1">
    <citation type="submission" date="2018-10" db="EMBL/GenBank/DDBJ databases">
        <authorList>
            <person name="Ekblom R."/>
            <person name="Jareborg N."/>
        </authorList>
    </citation>
    <scope>NUCLEOTIDE SEQUENCE [LARGE SCALE GENOMIC DNA]</scope>
    <source>
        <tissue evidence="7">Muscle</tissue>
    </source>
</reference>
<evidence type="ECO:0000256" key="6">
    <source>
        <dbReference type="ARBA" id="ARBA00045649"/>
    </source>
</evidence>
<comment type="caution">
    <text evidence="7">The sequence shown here is derived from an EMBL/GenBank/DDBJ whole genome shotgun (WGS) entry which is preliminary data.</text>
</comment>
<proteinExistence type="inferred from homology"/>
<dbReference type="AlphaFoldDB" id="A0A9X9M4P9"/>
<gene>
    <name evidence="7" type="ORF">BN2614_LOCUS1</name>
</gene>
<dbReference type="InterPro" id="IPR001780">
    <property type="entry name" value="Ribosomal_eL33"/>
</dbReference>
<protein>
    <recommendedName>
        <fullName evidence="4">Large ribosomal subunit protein eL33</fullName>
    </recommendedName>
    <alternativeName>
        <fullName evidence="5">60S ribosomal protein L35a</fullName>
    </alternativeName>
</protein>
<comment type="function">
    <text evidence="6">Component of the large ribosomal subunit. The ribosome is a large ribonucleoprotein complex responsible for the synthesis of proteins in the cell. Required for the proliferation and viability of hematopoietic cells.</text>
</comment>
<keyword evidence="3" id="KW-0687">Ribonucleoprotein</keyword>
<evidence type="ECO:0000256" key="1">
    <source>
        <dbReference type="ARBA" id="ARBA00009269"/>
    </source>
</evidence>
<evidence type="ECO:0000256" key="4">
    <source>
        <dbReference type="ARBA" id="ARBA00035228"/>
    </source>
</evidence>
<accession>A0A9X9M4P9</accession>
<dbReference type="GO" id="GO:0003735">
    <property type="term" value="F:structural constituent of ribosome"/>
    <property type="evidence" value="ECO:0007669"/>
    <property type="project" value="InterPro"/>
</dbReference>
<evidence type="ECO:0000256" key="5">
    <source>
        <dbReference type="ARBA" id="ARBA00035530"/>
    </source>
</evidence>
<evidence type="ECO:0000256" key="3">
    <source>
        <dbReference type="ARBA" id="ARBA00023274"/>
    </source>
</evidence>
<dbReference type="GO" id="GO:0005840">
    <property type="term" value="C:ribosome"/>
    <property type="evidence" value="ECO:0007669"/>
    <property type="project" value="UniProtKB-KW"/>
</dbReference>
<dbReference type="InterPro" id="IPR038661">
    <property type="entry name" value="Ribosomal_eL33_sf"/>
</dbReference>
<dbReference type="Pfam" id="PF01247">
    <property type="entry name" value="Ribosomal_L35Ae"/>
    <property type="match status" value="1"/>
</dbReference>
<dbReference type="Gene3D" id="2.40.10.190">
    <property type="entry name" value="translation elongation factor selb, chain A, domain 4"/>
    <property type="match status" value="1"/>
</dbReference>
<keyword evidence="2" id="KW-0689">Ribosomal protein</keyword>
<dbReference type="Proteomes" id="UP000269945">
    <property type="component" value="Unassembled WGS sequence"/>
</dbReference>
<dbReference type="SUPFAM" id="SSF50447">
    <property type="entry name" value="Translation proteins"/>
    <property type="match status" value="1"/>
</dbReference>
<sequence length="92" mass="10183">MFAGYQWGLLNQGEHTAFLKIEGVYAQDETGFFLGKNKTATLGGKPNQTSVIWGKGNSCLWIQWPDSCQILKQTSCYCPQNLCDTVCTPPGF</sequence>
<dbReference type="GO" id="GO:1990904">
    <property type="term" value="C:ribonucleoprotein complex"/>
    <property type="evidence" value="ECO:0007669"/>
    <property type="project" value="UniProtKB-KW"/>
</dbReference>
<evidence type="ECO:0000256" key="2">
    <source>
        <dbReference type="ARBA" id="ARBA00022980"/>
    </source>
</evidence>
<dbReference type="InterPro" id="IPR009000">
    <property type="entry name" value="Transl_B-barrel_sf"/>
</dbReference>
<evidence type="ECO:0000313" key="7">
    <source>
        <dbReference type="EMBL" id="VCX36663.1"/>
    </source>
</evidence>
<dbReference type="EMBL" id="CYRY02042761">
    <property type="protein sequence ID" value="VCX36663.1"/>
    <property type="molecule type" value="Genomic_DNA"/>
</dbReference>
<dbReference type="GO" id="GO:0006412">
    <property type="term" value="P:translation"/>
    <property type="evidence" value="ECO:0007669"/>
    <property type="project" value="InterPro"/>
</dbReference>
<evidence type="ECO:0000313" key="8">
    <source>
        <dbReference type="Proteomes" id="UP000269945"/>
    </source>
</evidence>
<name>A0A9X9M4P9_GULGU</name>
<keyword evidence="8" id="KW-1185">Reference proteome</keyword>
<comment type="similarity">
    <text evidence="1">Belongs to the eukaryotic ribosomal protein eL33 family.</text>
</comment>
<organism evidence="7 8">
    <name type="scientific">Gulo gulo</name>
    <name type="common">Wolverine</name>
    <name type="synonym">Gluton</name>
    <dbReference type="NCBI Taxonomy" id="48420"/>
    <lineage>
        <taxon>Eukaryota</taxon>
        <taxon>Metazoa</taxon>
        <taxon>Chordata</taxon>
        <taxon>Craniata</taxon>
        <taxon>Vertebrata</taxon>
        <taxon>Euteleostomi</taxon>
        <taxon>Mammalia</taxon>
        <taxon>Eutheria</taxon>
        <taxon>Laurasiatheria</taxon>
        <taxon>Carnivora</taxon>
        <taxon>Caniformia</taxon>
        <taxon>Musteloidea</taxon>
        <taxon>Mustelidae</taxon>
        <taxon>Guloninae</taxon>
        <taxon>Gulo</taxon>
    </lineage>
</organism>